<reference evidence="1 2" key="2">
    <citation type="submission" date="2018-11" db="EMBL/GenBank/DDBJ databases">
        <authorList>
            <consortium name="Pathogen Informatics"/>
        </authorList>
    </citation>
    <scope>NUCLEOTIDE SEQUENCE [LARGE SCALE GENOMIC DNA]</scope>
</reference>
<name>A0A183V3S2_TOXCA</name>
<dbReference type="Proteomes" id="UP000050794">
    <property type="component" value="Unassembled WGS sequence"/>
</dbReference>
<evidence type="ECO:0000313" key="2">
    <source>
        <dbReference type="Proteomes" id="UP000050794"/>
    </source>
</evidence>
<sequence length="148" mass="17423">MEYAQENRMNIGLCKTKCDIFSYVVGDRYRAHKSLKWDWEKFVASNKLDPKFRGIFRYANTTRSDLPLPQRHIYVPVTPIAANRSISLLLNHGEGLHDKIRIAHGTTAIIRRDRQKKDVELSLNERSAKLSWIFIDQQELWILFYSKT</sequence>
<dbReference type="EMBL" id="UYWY01022829">
    <property type="protein sequence ID" value="VDM46714.1"/>
    <property type="molecule type" value="Genomic_DNA"/>
</dbReference>
<protein>
    <submittedName>
        <fullName evidence="3">Alpha-galactosidase</fullName>
    </submittedName>
</protein>
<evidence type="ECO:0000313" key="1">
    <source>
        <dbReference type="EMBL" id="VDM46714.1"/>
    </source>
</evidence>
<reference evidence="3" key="1">
    <citation type="submission" date="2016-06" db="UniProtKB">
        <authorList>
            <consortium name="WormBaseParasite"/>
        </authorList>
    </citation>
    <scope>IDENTIFICATION</scope>
</reference>
<gene>
    <name evidence="1" type="ORF">TCNE_LOCUS15393</name>
</gene>
<dbReference type="WBParaSite" id="TCNE_0001539301-mRNA-1">
    <property type="protein sequence ID" value="TCNE_0001539301-mRNA-1"/>
    <property type="gene ID" value="TCNE_0001539301"/>
</dbReference>
<keyword evidence="2" id="KW-1185">Reference proteome</keyword>
<organism evidence="2 3">
    <name type="scientific">Toxocara canis</name>
    <name type="common">Canine roundworm</name>
    <dbReference type="NCBI Taxonomy" id="6265"/>
    <lineage>
        <taxon>Eukaryota</taxon>
        <taxon>Metazoa</taxon>
        <taxon>Ecdysozoa</taxon>
        <taxon>Nematoda</taxon>
        <taxon>Chromadorea</taxon>
        <taxon>Rhabditida</taxon>
        <taxon>Spirurina</taxon>
        <taxon>Ascaridomorpha</taxon>
        <taxon>Ascaridoidea</taxon>
        <taxon>Toxocaridae</taxon>
        <taxon>Toxocara</taxon>
    </lineage>
</organism>
<evidence type="ECO:0000313" key="3">
    <source>
        <dbReference type="WBParaSite" id="TCNE_0001539301-mRNA-1"/>
    </source>
</evidence>
<dbReference type="AlphaFoldDB" id="A0A183V3S2"/>
<proteinExistence type="predicted"/>
<accession>A0A183V3S2</accession>